<organism evidence="2 3">
    <name type="scientific">Spiroplasma platyhelix PALS-1</name>
    <dbReference type="NCBI Taxonomy" id="1276218"/>
    <lineage>
        <taxon>Bacteria</taxon>
        <taxon>Bacillati</taxon>
        <taxon>Mycoplasmatota</taxon>
        <taxon>Mollicutes</taxon>
        <taxon>Entomoplasmatales</taxon>
        <taxon>Spiroplasmataceae</taxon>
        <taxon>Spiroplasma</taxon>
    </lineage>
</organism>
<dbReference type="RefSeq" id="WP_168105185.1">
    <property type="nucleotide sequence ID" value="NZ_CP051215.1"/>
</dbReference>
<dbReference type="GO" id="GO:0005737">
    <property type="term" value="C:cytoplasm"/>
    <property type="evidence" value="ECO:0007669"/>
    <property type="project" value="TreeGrafter"/>
</dbReference>
<protein>
    <submittedName>
        <fullName evidence="2">GNAT family N-acetyltransferase</fullName>
    </submittedName>
</protein>
<dbReference type="Pfam" id="PF13302">
    <property type="entry name" value="Acetyltransf_3"/>
    <property type="match status" value="1"/>
</dbReference>
<dbReference type="Gene3D" id="3.40.630.30">
    <property type="match status" value="1"/>
</dbReference>
<dbReference type="PANTHER" id="PTHR43792:SF9">
    <property type="entry name" value="RIBOSOMAL-PROTEIN-ALANINE ACETYLTRANSFERASE"/>
    <property type="match status" value="1"/>
</dbReference>
<keyword evidence="3" id="KW-1185">Reference proteome</keyword>
<feature type="domain" description="N-acetyltransferase" evidence="1">
    <location>
        <begin position="14"/>
        <end position="179"/>
    </location>
</feature>
<dbReference type="SUPFAM" id="SSF55729">
    <property type="entry name" value="Acyl-CoA N-acyltransferases (Nat)"/>
    <property type="match status" value="1"/>
</dbReference>
<keyword evidence="2" id="KW-0808">Transferase</keyword>
<dbReference type="PROSITE" id="PS51186">
    <property type="entry name" value="GNAT"/>
    <property type="match status" value="1"/>
</dbReference>
<proteinExistence type="predicted"/>
<dbReference type="PANTHER" id="PTHR43792">
    <property type="entry name" value="GNAT FAMILY, PUTATIVE (AFU_ORTHOLOGUE AFUA_3G00765)-RELATED-RELATED"/>
    <property type="match status" value="1"/>
</dbReference>
<accession>A0A846U125</accession>
<name>A0A846U125_9MOLU</name>
<dbReference type="EMBL" id="JAAVVK010000002">
    <property type="protein sequence ID" value="NKE38714.1"/>
    <property type="molecule type" value="Genomic_DNA"/>
</dbReference>
<reference evidence="2 3" key="1">
    <citation type="submission" date="2020-04" db="EMBL/GenBank/DDBJ databases">
        <title>Complete genome sequence of Spiroplasma platyhelix ATCC 51748, an insect isolate.</title>
        <authorList>
            <person name="Green E.A."/>
            <person name="Klassen J.L."/>
        </authorList>
    </citation>
    <scope>NUCLEOTIDE SEQUENCE [LARGE SCALE GENOMIC DNA]</scope>
    <source>
        <strain evidence="2 3">PALS-1</strain>
    </source>
</reference>
<gene>
    <name evidence="2" type="ORF">HER12_03015</name>
</gene>
<sequence length="183" mass="20926">MTDKEIPTLTSSRLILRALTLNDAESIFEYANNEAVAKYVFWEPHQTIEDSINFVSQINKSDELMWGIQLKDNPKIIGTCGFITYNSITKCLTIGYALNQNYWTKGYTKEALSMLIDYAFNNLDTIRIEGICVVDNIASEKVMLSCNMEFEGILHDNFIKGTDIHDCKLFAITKRNYLANLKK</sequence>
<dbReference type="InterPro" id="IPR016181">
    <property type="entry name" value="Acyl_CoA_acyltransferase"/>
</dbReference>
<dbReference type="InterPro" id="IPR051531">
    <property type="entry name" value="N-acetyltransferase"/>
</dbReference>
<evidence type="ECO:0000259" key="1">
    <source>
        <dbReference type="PROSITE" id="PS51186"/>
    </source>
</evidence>
<dbReference type="AlphaFoldDB" id="A0A846U125"/>
<dbReference type="InterPro" id="IPR000182">
    <property type="entry name" value="GNAT_dom"/>
</dbReference>
<evidence type="ECO:0000313" key="2">
    <source>
        <dbReference type="EMBL" id="NKE38714.1"/>
    </source>
</evidence>
<evidence type="ECO:0000313" key="3">
    <source>
        <dbReference type="Proteomes" id="UP000584587"/>
    </source>
</evidence>
<dbReference type="GO" id="GO:0008999">
    <property type="term" value="F:protein-N-terminal-alanine acetyltransferase activity"/>
    <property type="evidence" value="ECO:0007669"/>
    <property type="project" value="TreeGrafter"/>
</dbReference>
<dbReference type="Proteomes" id="UP000584587">
    <property type="component" value="Unassembled WGS sequence"/>
</dbReference>
<comment type="caution">
    <text evidence="2">The sequence shown here is derived from an EMBL/GenBank/DDBJ whole genome shotgun (WGS) entry which is preliminary data.</text>
</comment>